<dbReference type="InterPro" id="IPR020825">
    <property type="entry name" value="Phe-tRNA_synthase-like_B3/B4"/>
</dbReference>
<dbReference type="InterPro" id="IPR005147">
    <property type="entry name" value="tRNA_synthase_B5-dom"/>
</dbReference>
<name>A0A1Z1M3B1_9FLOR</name>
<feature type="domain" description="FDX-ACB" evidence="11">
    <location>
        <begin position="565"/>
        <end position="654"/>
    </location>
</feature>
<dbReference type="SUPFAM" id="SSF46955">
    <property type="entry name" value="Putative DNA-binding domain"/>
    <property type="match status" value="2"/>
</dbReference>
<evidence type="ECO:0000259" key="11">
    <source>
        <dbReference type="PROSITE" id="PS51447"/>
    </source>
</evidence>
<dbReference type="InterPro" id="IPR045060">
    <property type="entry name" value="Phe-tRNA-ligase_IIc_bsu"/>
</dbReference>
<dbReference type="EMBL" id="MF101412">
    <property type="protein sequence ID" value="ARW60293.1"/>
    <property type="molecule type" value="Genomic_DNA"/>
</dbReference>
<dbReference type="PANTHER" id="PTHR10947:SF0">
    <property type="entry name" value="PHENYLALANINE--TRNA LIGASE BETA SUBUNIT"/>
    <property type="match status" value="1"/>
</dbReference>
<organism evidence="13">
    <name type="scientific">Laurencieae sp</name>
    <dbReference type="NCBI Taxonomy" id="2007162"/>
    <lineage>
        <taxon>Eukaryota</taxon>
        <taxon>Rhodophyta</taxon>
        <taxon>Florideophyceae</taxon>
        <taxon>Rhodymeniophycidae</taxon>
        <taxon>Ceramiales</taxon>
        <taxon>Rhodomelaceae</taxon>
        <taxon>Laurencieae</taxon>
    </lineage>
</organism>
<keyword evidence="3 13" id="KW-0436">Ligase</keyword>
<dbReference type="GO" id="GO:0003723">
    <property type="term" value="F:RNA binding"/>
    <property type="evidence" value="ECO:0007669"/>
    <property type="project" value="InterPro"/>
</dbReference>
<proteinExistence type="predicted"/>
<evidence type="ECO:0000256" key="2">
    <source>
        <dbReference type="ARBA" id="ARBA00012814"/>
    </source>
</evidence>
<dbReference type="GO" id="GO:0004826">
    <property type="term" value="F:phenylalanine-tRNA ligase activity"/>
    <property type="evidence" value="ECO:0007669"/>
    <property type="project" value="UniProtKB-EC"/>
</dbReference>
<dbReference type="GO" id="GO:0009328">
    <property type="term" value="C:phenylalanine-tRNA ligase complex"/>
    <property type="evidence" value="ECO:0007669"/>
    <property type="project" value="TreeGrafter"/>
</dbReference>
<evidence type="ECO:0000256" key="5">
    <source>
        <dbReference type="ARBA" id="ARBA00022741"/>
    </source>
</evidence>
<evidence type="ECO:0000256" key="6">
    <source>
        <dbReference type="ARBA" id="ARBA00022840"/>
    </source>
</evidence>
<dbReference type="InterPro" id="IPR041616">
    <property type="entry name" value="PheRS_beta_core"/>
</dbReference>
<dbReference type="PROSITE" id="PS51483">
    <property type="entry name" value="B5"/>
    <property type="match status" value="1"/>
</dbReference>
<dbReference type="Pfam" id="PF03484">
    <property type="entry name" value="B5"/>
    <property type="match status" value="1"/>
</dbReference>
<evidence type="ECO:0000256" key="8">
    <source>
        <dbReference type="ARBA" id="ARBA00022917"/>
    </source>
</evidence>
<dbReference type="Gene3D" id="3.30.56.10">
    <property type="match status" value="2"/>
</dbReference>
<keyword evidence="5" id="KW-0547">Nucleotide-binding</keyword>
<sequence>MKFSWKSVNTFIDIQNVQLDKLEEQLTLSGIEIEDVEYVNEIQDKIFDLSITANRKEIYSVISLAKEISIVLNTKLKIFPISFFTTSIQGTVNNVHNSKTLYISICKINNIQIRETPIWLTNYLKIYNINSKDTIRNIQKYIELKWGQKFYILEMNELKDINHLLNINSSVIKLHSLQLNNKSHKNKLIVFVSNKDVYKNDVSISNSYQEYYLNAYIDTMKLISTLTKCTSGTSYHQYNNVQEYPNSIKLNKHKINTVLGKLNQKTLHYLSNRDLILSLQQLKFFPTYNKFLQTFIIKIPSARKHDLRREIDIIEEIGRIKGFDTFLDKLPSGKNKGTASNLSIKIKTIRNTLRQLGFNEVINCCLTNNQYSRSNYSIKLHNPITQEQTELRNNIIQNLIENYKNNIKQKNNTVEIFEIGKIFEHKLNNKYTEDISIGGLTHNNNFMRNNWSDTPKCPSFFHIKGIIEILLERLNAQITFRKIYKDKNINYANKFKDLFHPIKKIGIYCSKNQELVGILGEINPSHLKEVNKSRHTVYIFEISIKKLNRTVRLNKHLNCAVFSYSHYPSVTRDISVKMHKTMSIQKVKNVFSKDPDSLIESIEIFNEYFHKQNQHKSIGLRITYRAKNRTLNNTDIQTIDQQINKSILSLESKT</sequence>
<evidence type="ECO:0000256" key="4">
    <source>
        <dbReference type="ARBA" id="ARBA00022723"/>
    </source>
</evidence>
<dbReference type="SUPFAM" id="SSF55681">
    <property type="entry name" value="Class II aaRS and biotin synthetases"/>
    <property type="match status" value="1"/>
</dbReference>
<keyword evidence="8" id="KW-0648">Protein biosynthesis</keyword>
<accession>A0A1Z1M3B1</accession>
<keyword evidence="9" id="KW-0030">Aminoacyl-tRNA synthetase</keyword>
<dbReference type="PANTHER" id="PTHR10947">
    <property type="entry name" value="PHENYLALANYL-TRNA SYNTHETASE BETA CHAIN AND LEUCINE-RICH REPEAT-CONTAINING PROTEIN 47"/>
    <property type="match status" value="1"/>
</dbReference>
<dbReference type="InterPro" id="IPR005121">
    <property type="entry name" value="Fdx_antiC-bd"/>
</dbReference>
<comment type="cofactor">
    <cofactor evidence="1">
        <name>Mg(2+)</name>
        <dbReference type="ChEBI" id="CHEBI:18420"/>
    </cofactor>
</comment>
<dbReference type="Pfam" id="PF17759">
    <property type="entry name" value="tRNA_synthFbeta"/>
    <property type="match status" value="1"/>
</dbReference>
<keyword evidence="4" id="KW-0479">Metal-binding</keyword>
<keyword evidence="10" id="KW-0175">Coiled coil</keyword>
<dbReference type="Gene3D" id="3.30.70.380">
    <property type="entry name" value="Ferrodoxin-fold anticodon-binding domain"/>
    <property type="match status" value="1"/>
</dbReference>
<dbReference type="SMART" id="SM00874">
    <property type="entry name" value="B5"/>
    <property type="match status" value="1"/>
</dbReference>
<dbReference type="InterPro" id="IPR009061">
    <property type="entry name" value="DNA-bd_dom_put_sf"/>
</dbReference>
<keyword evidence="13" id="KW-0150">Chloroplast</keyword>
<dbReference type="Pfam" id="PF03147">
    <property type="entry name" value="FDX-ACB"/>
    <property type="match status" value="1"/>
</dbReference>
<keyword evidence="13" id="KW-0934">Plastid</keyword>
<protein>
    <recommendedName>
        <fullName evidence="2">phenylalanine--tRNA ligase</fullName>
        <ecNumber evidence="2">6.1.1.20</ecNumber>
    </recommendedName>
</protein>
<dbReference type="InterPro" id="IPR045864">
    <property type="entry name" value="aa-tRNA-synth_II/BPL/LPL"/>
</dbReference>
<gene>
    <name evidence="13" type="primary">syfB</name>
</gene>
<evidence type="ECO:0000256" key="1">
    <source>
        <dbReference type="ARBA" id="ARBA00001946"/>
    </source>
</evidence>
<dbReference type="GO" id="GO:0000287">
    <property type="term" value="F:magnesium ion binding"/>
    <property type="evidence" value="ECO:0007669"/>
    <property type="project" value="InterPro"/>
</dbReference>
<reference evidence="13" key="1">
    <citation type="journal article" date="2017" name="J. Phycol.">
        <title>Analysis of chloroplast genomes and a supermatrix inform reclassification of the Rhodomelaceae (Rhodophyta).</title>
        <authorList>
            <person name="Diaz-Tapia P."/>
            <person name="Maggs C.A."/>
            <person name="West J.A."/>
            <person name="Verbruggen H."/>
        </authorList>
    </citation>
    <scope>NUCLEOTIDE SEQUENCE</scope>
    <source>
        <strain evidence="13">JFC1711</strain>
    </source>
</reference>
<dbReference type="Gene3D" id="3.50.40.10">
    <property type="entry name" value="Phenylalanyl-trna Synthetase, Chain B, domain 3"/>
    <property type="match status" value="1"/>
</dbReference>
<feature type="domain" description="B5" evidence="12">
    <location>
        <begin position="243"/>
        <end position="328"/>
    </location>
</feature>
<dbReference type="AlphaFoldDB" id="A0A1Z1M3B1"/>
<evidence type="ECO:0000256" key="7">
    <source>
        <dbReference type="ARBA" id="ARBA00022842"/>
    </source>
</evidence>
<evidence type="ECO:0000256" key="3">
    <source>
        <dbReference type="ARBA" id="ARBA00022598"/>
    </source>
</evidence>
<dbReference type="PROSITE" id="PS51447">
    <property type="entry name" value="FDX_ACB"/>
    <property type="match status" value="1"/>
</dbReference>
<evidence type="ECO:0000256" key="9">
    <source>
        <dbReference type="ARBA" id="ARBA00023146"/>
    </source>
</evidence>
<geneLocation type="chloroplast" evidence="13"/>
<evidence type="ECO:0000256" key="10">
    <source>
        <dbReference type="SAM" id="Coils"/>
    </source>
</evidence>
<dbReference type="SUPFAM" id="SSF54991">
    <property type="entry name" value="Anticodon-binding domain of PheRS"/>
    <property type="match status" value="1"/>
</dbReference>
<feature type="coiled-coil region" evidence="10">
    <location>
        <begin position="386"/>
        <end position="413"/>
    </location>
</feature>
<dbReference type="SUPFAM" id="SSF56037">
    <property type="entry name" value="PheT/TilS domain"/>
    <property type="match status" value="1"/>
</dbReference>
<dbReference type="Gene3D" id="3.30.930.10">
    <property type="entry name" value="Bira Bifunctional Protein, Domain 2"/>
    <property type="match status" value="1"/>
</dbReference>
<evidence type="ECO:0000259" key="12">
    <source>
        <dbReference type="PROSITE" id="PS51483"/>
    </source>
</evidence>
<evidence type="ECO:0000313" key="13">
    <source>
        <dbReference type="EMBL" id="ARW60293.1"/>
    </source>
</evidence>
<dbReference type="GO" id="GO:0006432">
    <property type="term" value="P:phenylalanyl-tRNA aminoacylation"/>
    <property type="evidence" value="ECO:0007669"/>
    <property type="project" value="InterPro"/>
</dbReference>
<dbReference type="SMART" id="SM00896">
    <property type="entry name" value="FDX-ACB"/>
    <property type="match status" value="1"/>
</dbReference>
<dbReference type="EC" id="6.1.1.20" evidence="2"/>
<keyword evidence="7" id="KW-0460">Magnesium</keyword>
<dbReference type="InterPro" id="IPR036690">
    <property type="entry name" value="Fdx_antiC-bd_sf"/>
</dbReference>
<dbReference type="GO" id="GO:0005524">
    <property type="term" value="F:ATP binding"/>
    <property type="evidence" value="ECO:0007669"/>
    <property type="project" value="UniProtKB-KW"/>
</dbReference>
<keyword evidence="6" id="KW-0067">ATP-binding</keyword>